<feature type="binding site" evidence="7">
    <location>
        <position position="61"/>
    </location>
    <ligand>
        <name>tRNA</name>
        <dbReference type="ChEBI" id="CHEBI:17843"/>
    </ligand>
</feature>
<dbReference type="CDD" id="cd00462">
    <property type="entry name" value="PTH"/>
    <property type="match status" value="1"/>
</dbReference>
<feature type="active site" description="Proton acceptor" evidence="7">
    <location>
        <position position="15"/>
    </location>
</feature>
<dbReference type="PANTHER" id="PTHR17224">
    <property type="entry name" value="PEPTIDYL-TRNA HYDROLASE"/>
    <property type="match status" value="1"/>
</dbReference>
<dbReference type="GO" id="GO:0072344">
    <property type="term" value="P:rescue of stalled ribosome"/>
    <property type="evidence" value="ECO:0007669"/>
    <property type="project" value="UniProtKB-UniRule"/>
</dbReference>
<evidence type="ECO:0000313" key="11">
    <source>
        <dbReference type="Proteomes" id="UP000318065"/>
    </source>
</evidence>
<comment type="function">
    <text evidence="7">Catalyzes the release of premature peptidyl moieties from peptidyl-tRNA molecules trapped in stalled 50S ribosomal subunits, and thus maintains levels of free tRNAs and 50S ribosomes.</text>
</comment>
<evidence type="ECO:0000256" key="7">
    <source>
        <dbReference type="HAMAP-Rule" id="MF_00083"/>
    </source>
</evidence>
<dbReference type="InterPro" id="IPR036416">
    <property type="entry name" value="Pept_tRNA_hydro_sf"/>
</dbReference>
<evidence type="ECO:0000256" key="5">
    <source>
        <dbReference type="ARBA" id="ARBA00038063"/>
    </source>
</evidence>
<evidence type="ECO:0000256" key="9">
    <source>
        <dbReference type="RuleBase" id="RU004320"/>
    </source>
</evidence>
<feature type="site" description="Stabilizes the basic form of H active site to accept a proton" evidence="7">
    <location>
        <position position="80"/>
    </location>
</feature>
<dbReference type="AlphaFoldDB" id="A0A510HEG2"/>
<dbReference type="InterPro" id="IPR001328">
    <property type="entry name" value="Pept_tRNA_hydro"/>
</dbReference>
<keyword evidence="7" id="KW-0963">Cytoplasm</keyword>
<keyword evidence="4 7" id="KW-0694">RNA-binding</keyword>
<organism evidence="10 11">
    <name type="scientific">Rubrobacter xylanophilus</name>
    <dbReference type="NCBI Taxonomy" id="49319"/>
    <lineage>
        <taxon>Bacteria</taxon>
        <taxon>Bacillati</taxon>
        <taxon>Actinomycetota</taxon>
        <taxon>Rubrobacteria</taxon>
        <taxon>Rubrobacterales</taxon>
        <taxon>Rubrobacteraceae</taxon>
        <taxon>Rubrobacter</taxon>
    </lineage>
</organism>
<evidence type="ECO:0000256" key="6">
    <source>
        <dbReference type="ARBA" id="ARBA00050038"/>
    </source>
</evidence>
<evidence type="ECO:0000256" key="8">
    <source>
        <dbReference type="RuleBase" id="RU000673"/>
    </source>
</evidence>
<dbReference type="RefSeq" id="WP_197735523.1">
    <property type="nucleotide sequence ID" value="NZ_AP019791.1"/>
</dbReference>
<evidence type="ECO:0000256" key="2">
    <source>
        <dbReference type="ARBA" id="ARBA00022555"/>
    </source>
</evidence>
<dbReference type="PANTHER" id="PTHR17224:SF1">
    <property type="entry name" value="PEPTIDYL-TRNA HYDROLASE"/>
    <property type="match status" value="1"/>
</dbReference>
<comment type="catalytic activity">
    <reaction evidence="7 8">
        <text>an N-acyl-L-alpha-aminoacyl-tRNA + H2O = an N-acyl-L-amino acid + a tRNA + H(+)</text>
        <dbReference type="Rhea" id="RHEA:54448"/>
        <dbReference type="Rhea" id="RHEA-COMP:10123"/>
        <dbReference type="Rhea" id="RHEA-COMP:13883"/>
        <dbReference type="ChEBI" id="CHEBI:15377"/>
        <dbReference type="ChEBI" id="CHEBI:15378"/>
        <dbReference type="ChEBI" id="CHEBI:59874"/>
        <dbReference type="ChEBI" id="CHEBI:78442"/>
        <dbReference type="ChEBI" id="CHEBI:138191"/>
        <dbReference type="EC" id="3.1.1.29"/>
    </reaction>
</comment>
<keyword evidence="2 7" id="KW-0820">tRNA-binding</keyword>
<protein>
    <recommendedName>
        <fullName evidence="6 7">Peptidyl-tRNA hydrolase</fullName>
        <shortName evidence="7">Pth</shortName>
        <ecNumber evidence="1 7">3.1.1.29</ecNumber>
    </recommendedName>
</protein>
<feature type="binding site" evidence="7">
    <location>
        <position position="10"/>
    </location>
    <ligand>
        <name>tRNA</name>
        <dbReference type="ChEBI" id="CHEBI:17843"/>
    </ligand>
</feature>
<dbReference type="PROSITE" id="PS01196">
    <property type="entry name" value="PEPT_TRNA_HYDROL_2"/>
    <property type="match status" value="1"/>
</dbReference>
<comment type="subunit">
    <text evidence="7">Monomer.</text>
</comment>
<keyword evidence="3 7" id="KW-0378">Hydrolase</keyword>
<dbReference type="GO" id="GO:0005737">
    <property type="term" value="C:cytoplasm"/>
    <property type="evidence" value="ECO:0007669"/>
    <property type="project" value="UniProtKB-SubCell"/>
</dbReference>
<dbReference type="Pfam" id="PF01195">
    <property type="entry name" value="Pept_tRNA_hydro"/>
    <property type="match status" value="1"/>
</dbReference>
<dbReference type="EC" id="3.1.1.29" evidence="1 7"/>
<dbReference type="GO" id="GO:0004045">
    <property type="term" value="F:peptidyl-tRNA hydrolase activity"/>
    <property type="evidence" value="ECO:0007669"/>
    <property type="project" value="UniProtKB-UniRule"/>
</dbReference>
<dbReference type="InterPro" id="IPR018171">
    <property type="entry name" value="Pept_tRNA_hydro_CS"/>
</dbReference>
<proteinExistence type="inferred from homology"/>
<feature type="site" description="Discriminates between blocked and unblocked aminoacyl-tRNA" evidence="7">
    <location>
        <position position="5"/>
    </location>
</feature>
<feature type="binding site" evidence="7">
    <location>
        <position position="59"/>
    </location>
    <ligand>
        <name>tRNA</name>
        <dbReference type="ChEBI" id="CHEBI:17843"/>
    </ligand>
</feature>
<dbReference type="GO" id="GO:0000049">
    <property type="term" value="F:tRNA binding"/>
    <property type="evidence" value="ECO:0007669"/>
    <property type="project" value="UniProtKB-UniRule"/>
</dbReference>
<reference evidence="10" key="1">
    <citation type="journal article" date="2019" name="Microbiol. Resour. Announc.">
        <title>Complete Genome Sequence of Rubrobacter xylanophilus Strain AA3-22, Isolated from Arima Onsen in Japan.</title>
        <authorList>
            <person name="Tomariguchi N."/>
            <person name="Miyazaki K."/>
        </authorList>
    </citation>
    <scope>NUCLEOTIDE SEQUENCE [LARGE SCALE GENOMIC DNA]</scope>
    <source>
        <strain evidence="10">AA3-22</strain>
    </source>
</reference>
<dbReference type="GO" id="GO:0006515">
    <property type="term" value="P:protein quality control for misfolded or incompletely synthesized proteins"/>
    <property type="evidence" value="ECO:0007669"/>
    <property type="project" value="UniProtKB-UniRule"/>
</dbReference>
<dbReference type="NCBIfam" id="TIGR00447">
    <property type="entry name" value="pth"/>
    <property type="match status" value="1"/>
</dbReference>
<comment type="subcellular location">
    <subcellularLocation>
        <location evidence="7">Cytoplasm</location>
    </subcellularLocation>
</comment>
<dbReference type="EMBL" id="AP019791">
    <property type="protein sequence ID" value="BBL78319.1"/>
    <property type="molecule type" value="Genomic_DNA"/>
</dbReference>
<dbReference type="Gene3D" id="3.40.50.1470">
    <property type="entry name" value="Peptidyl-tRNA hydrolase"/>
    <property type="match status" value="1"/>
</dbReference>
<dbReference type="HAMAP" id="MF_00083">
    <property type="entry name" value="Pept_tRNA_hydro_bact"/>
    <property type="match status" value="1"/>
</dbReference>
<dbReference type="SUPFAM" id="SSF53178">
    <property type="entry name" value="Peptidyl-tRNA hydrolase-like"/>
    <property type="match status" value="1"/>
</dbReference>
<sequence>MGLGNPGRRYALTRHNAGHMVVEELARRHGGRWRRARRAESAGVRLGGGEAVLLKPATFMNESGEALSGYRAEDLVVVHDDLDLPAGTVRVKVGGGAGGHNGLRSVISRVGNGFVRVRVGIGRPPEGASVTDYVLGRMDRVVREAIPRAADAVEAVLEEGPEAAMNRFNARV</sequence>
<evidence type="ECO:0000256" key="3">
    <source>
        <dbReference type="ARBA" id="ARBA00022801"/>
    </source>
</evidence>
<name>A0A510HEG2_9ACTN</name>
<comment type="similarity">
    <text evidence="5 7 9">Belongs to the PTH family.</text>
</comment>
<dbReference type="Proteomes" id="UP000318065">
    <property type="component" value="Chromosome"/>
</dbReference>
<dbReference type="PROSITE" id="PS01195">
    <property type="entry name" value="PEPT_TRNA_HYDROL_1"/>
    <property type="match status" value="1"/>
</dbReference>
<keyword evidence="11" id="KW-1185">Reference proteome</keyword>
<comment type="function">
    <text evidence="7">Hydrolyzes ribosome-free peptidyl-tRNAs (with 1 or more amino acids incorporated), which drop off the ribosome during protein synthesis, or as a result of ribosome stalling.</text>
</comment>
<evidence type="ECO:0000313" key="10">
    <source>
        <dbReference type="EMBL" id="BBL78319.1"/>
    </source>
</evidence>
<evidence type="ECO:0000256" key="4">
    <source>
        <dbReference type="ARBA" id="ARBA00022884"/>
    </source>
</evidence>
<evidence type="ECO:0000256" key="1">
    <source>
        <dbReference type="ARBA" id="ARBA00013260"/>
    </source>
</evidence>
<feature type="binding site" evidence="7">
    <location>
        <position position="101"/>
    </location>
    <ligand>
        <name>tRNA</name>
        <dbReference type="ChEBI" id="CHEBI:17843"/>
    </ligand>
</feature>
<accession>A0A510HEG2</accession>
<gene>
    <name evidence="7 10" type="primary">pth</name>
    <name evidence="10" type="ORF">RxyAA322_01730</name>
</gene>